<dbReference type="InterPro" id="IPR006593">
    <property type="entry name" value="Cyt_b561/ferric_Rdtase_TM"/>
</dbReference>
<feature type="compositionally biased region" description="Polar residues" evidence="17">
    <location>
        <begin position="812"/>
        <end position="834"/>
    </location>
</feature>
<keyword evidence="11 18" id="KW-1133">Transmembrane helix</keyword>
<dbReference type="PANTHER" id="PTHR15459">
    <property type="entry name" value="POLYAMINE-MODULATED FACTOR 1"/>
    <property type="match status" value="1"/>
</dbReference>
<dbReference type="EMBL" id="JAVLET010000002">
    <property type="protein sequence ID" value="KAL0472993.1"/>
    <property type="molecule type" value="Genomic_DNA"/>
</dbReference>
<feature type="compositionally biased region" description="Acidic residues" evidence="17">
    <location>
        <begin position="1036"/>
        <end position="1049"/>
    </location>
</feature>
<feature type="compositionally biased region" description="Polar residues" evidence="17">
    <location>
        <begin position="544"/>
        <end position="558"/>
    </location>
</feature>
<evidence type="ECO:0000256" key="9">
    <source>
        <dbReference type="ARBA" id="ARBA00022838"/>
    </source>
</evidence>
<sequence>MANNLSPPGSSSYSSNTLTVGDGTWDFEKNTFLLPNLQGLNFETMRYNGMGNRFSTLTEYHSLIIGHGVIAAITFLFIIPIAVLIARFYSRRPGSAIRYHAYLQIITVGFSTVVFVLGFIAVGPPRNLTNPHHGIGVAIYVMILVQAFGGSLIRKITGHSFRLHLHRWMGRAIAILGIAQVPLGLTLYGSPKYCFILYALWMGFLLILYFILDYRDKERREYYAGGPHSEVTGYTDEKSESHHHGRNWLGLAAGAGALAMLRGRKRNRDEERALDRSPSPYRSHAPHDGETDITSSHPHARHDSYHDDKYTDVSSRRNTGEGGGWMGKLVGLGAGLLAAKYLKKNHDRRDDEYSAVSTETGPSRLPPRRGGPAPTESDYTDYTDFTRTDNRRNSKQNPVVASEAESAADDRRPYRPGTPPRSHAGRRNSRFDSTIVSDYSSYVSPSRREEPEKKRSSGAGKGLLSGLGLGWFAKKTVDRRAGKEEDRIRDEDERRREEEDRRFEEEERRAGRRNSKFTGDGYPSPSRRDSQRRPAAMRPAAPTDMTSTTGTSVLSDEFTTMEPRGHAPYDPAPVSGGAQPPPAPIPVAGGAGAPPTIVPITPGPSGYPAPGNGPVAMPAMPPDPRGVFYPLRPPTDTSSSDLTDVNADRRRREAEAAAAAAAASASLLAAQQQEDDRRRRGGPSDGVKVKVQSDRDRNITLRRMTDEDARKGSSNNRRRRGDSVSSSHSESDPSSGRRYRRSDRRESRSSSQRGRAERAAEARVDPSVNPLYPAPLNTGGSGTPRQQASHGGSSGVPPYAGPSGGQMPNVAGTISSLDSPAQWSALSPSGASQNPGGGGGGGGGGVKREVSSAAERRQRRRFERREGSRQRAGTESSLGGLKETSRPQIGISDDRPIAELLLITLRETPGGPAFAACVLPRIPRHLIEFEGYRFPPDQPQQQPEAMPSSSSAQRQGSQQPQSQSQSQPQETNGHNQQTSSQSRNQQPPPPPANQTQTQTQTQSNQQQPAEPPSSSTFEPSQQQQQQQQQQQTQPAEEQEQEHQEQEEEITPGPRATRLQQLFSTTLRHTLDKISRDNFAACYPTIAARAPGTLEFVQRQMVERLGVQCDKEFNSILQTRQVVPKLNELETLVGEANKRKREAGGDEATPPVPPHTLPPSTILSAHLSPHLTTTHSSLTTTLQQTQAENHQLFLEIQAQRAEIEELLAGVEKALKDVEGANELLEGVVEKEGLVEETRGVDGEIISAIGVDGR</sequence>
<feature type="compositionally biased region" description="Polar residues" evidence="17">
    <location>
        <begin position="431"/>
        <end position="444"/>
    </location>
</feature>
<keyword evidence="12 18" id="KW-0472">Membrane</keyword>
<feature type="compositionally biased region" description="Basic and acidic residues" evidence="17">
    <location>
        <begin position="301"/>
        <end position="319"/>
    </location>
</feature>
<keyword evidence="21" id="KW-1185">Reference proteome</keyword>
<dbReference type="PANTHER" id="PTHR15459:SF2">
    <property type="entry name" value="CYTOCHROME B561 DOMAIN-CONTAINING PROTEIN"/>
    <property type="match status" value="1"/>
</dbReference>
<keyword evidence="13" id="KW-0539">Nucleus</keyword>
<feature type="compositionally biased region" description="Low complexity" evidence="17">
    <location>
        <begin position="947"/>
        <end position="985"/>
    </location>
</feature>
<keyword evidence="15" id="KW-0137">Centromere</keyword>
<dbReference type="SMART" id="SM00665">
    <property type="entry name" value="B561"/>
    <property type="match status" value="1"/>
</dbReference>
<evidence type="ECO:0000256" key="13">
    <source>
        <dbReference type="ARBA" id="ARBA00023242"/>
    </source>
</evidence>
<evidence type="ECO:0000256" key="11">
    <source>
        <dbReference type="ARBA" id="ARBA00022989"/>
    </source>
</evidence>
<feature type="compositionally biased region" description="Low complexity" evidence="17">
    <location>
        <begin position="656"/>
        <end position="672"/>
    </location>
</feature>
<evidence type="ECO:0000256" key="12">
    <source>
        <dbReference type="ARBA" id="ARBA00023136"/>
    </source>
</evidence>
<feature type="compositionally biased region" description="Basic and acidic residues" evidence="17">
    <location>
        <begin position="846"/>
        <end position="856"/>
    </location>
</feature>
<evidence type="ECO:0000256" key="7">
    <source>
        <dbReference type="ARBA" id="ARBA00022692"/>
    </source>
</evidence>
<comment type="subcellular location">
    <subcellularLocation>
        <location evidence="3">Chromosome</location>
        <location evidence="3">Centromere</location>
        <location evidence="3">Kinetochore</location>
    </subcellularLocation>
    <subcellularLocation>
        <location evidence="2">Membrane</location>
    </subcellularLocation>
    <subcellularLocation>
        <location evidence="1">Nucleus</location>
    </subcellularLocation>
</comment>
<feature type="domain" description="Cytochrome b561" evidence="19">
    <location>
        <begin position="66"/>
        <end position="185"/>
    </location>
</feature>
<keyword evidence="16" id="KW-0175">Coiled coil</keyword>
<feature type="transmembrane region" description="Helical" evidence="18">
    <location>
        <begin position="134"/>
        <end position="156"/>
    </location>
</feature>
<evidence type="ECO:0000256" key="10">
    <source>
        <dbReference type="ARBA" id="ARBA00022982"/>
    </source>
</evidence>
<feature type="compositionally biased region" description="Gly residues" evidence="17">
    <location>
        <begin position="835"/>
        <end position="845"/>
    </location>
</feature>
<feature type="compositionally biased region" description="Basic and acidic residues" evidence="17">
    <location>
        <begin position="446"/>
        <end position="455"/>
    </location>
</feature>
<evidence type="ECO:0000256" key="14">
    <source>
        <dbReference type="ARBA" id="ARBA00023306"/>
    </source>
</evidence>
<organism evidence="20 21">
    <name type="scientific">Neurospora intermedia</name>
    <dbReference type="NCBI Taxonomy" id="5142"/>
    <lineage>
        <taxon>Eukaryota</taxon>
        <taxon>Fungi</taxon>
        <taxon>Dikarya</taxon>
        <taxon>Ascomycota</taxon>
        <taxon>Pezizomycotina</taxon>
        <taxon>Sordariomycetes</taxon>
        <taxon>Sordariomycetidae</taxon>
        <taxon>Sordariales</taxon>
        <taxon>Sordariaceae</taxon>
        <taxon>Neurospora</taxon>
    </lineage>
</organism>
<comment type="caution">
    <text evidence="20">The sequence shown here is derived from an EMBL/GenBank/DDBJ whole genome shotgun (WGS) entry which is preliminary data.</text>
</comment>
<dbReference type="InterPro" id="IPR007128">
    <property type="entry name" value="PMF1/Nnf1"/>
</dbReference>
<feature type="compositionally biased region" description="Basic and acidic residues" evidence="17">
    <location>
        <begin position="743"/>
        <end position="764"/>
    </location>
</feature>
<keyword evidence="6" id="KW-0132">Cell division</keyword>
<accession>A0ABR3DL30</accession>
<reference evidence="20 21" key="1">
    <citation type="submission" date="2023-09" db="EMBL/GenBank/DDBJ databases">
        <title>Multi-omics analysis of a traditional fermented food reveals byproduct-associated fungal strains for waste-to-food upcycling.</title>
        <authorList>
            <consortium name="Lawrence Berkeley National Laboratory"/>
            <person name="Rekdal V.M."/>
            <person name="Villalobos-Escobedo J.M."/>
            <person name="Rodriguez-Valeron N."/>
            <person name="Garcia M.O."/>
            <person name="Vasquez D.P."/>
            <person name="Damayanti I."/>
            <person name="Sorensen P.M."/>
            <person name="Baidoo E.E."/>
            <person name="De Carvalho A.C."/>
            <person name="Riley R."/>
            <person name="Lipzen A."/>
            <person name="He G."/>
            <person name="Yan M."/>
            <person name="Haridas S."/>
            <person name="Daum C."/>
            <person name="Yoshinaga Y."/>
            <person name="Ng V."/>
            <person name="Grigoriev I.V."/>
            <person name="Munk R."/>
            <person name="Nuraida L."/>
            <person name="Wijaya C.H."/>
            <person name="Morales P.-C."/>
            <person name="Keasling J.D."/>
        </authorList>
    </citation>
    <scope>NUCLEOTIDE SEQUENCE [LARGE SCALE GENOMIC DNA]</scope>
    <source>
        <strain evidence="20 21">FGSC 2613</strain>
    </source>
</reference>
<evidence type="ECO:0000256" key="17">
    <source>
        <dbReference type="SAM" id="MobiDB-lite"/>
    </source>
</evidence>
<protein>
    <recommendedName>
        <fullName evidence="19">Cytochrome b561 domain-containing protein</fullName>
    </recommendedName>
</protein>
<feature type="transmembrane region" description="Helical" evidence="18">
    <location>
        <begin position="101"/>
        <end position="122"/>
    </location>
</feature>
<dbReference type="Proteomes" id="UP001451303">
    <property type="component" value="Unassembled WGS sequence"/>
</dbReference>
<evidence type="ECO:0000256" key="1">
    <source>
        <dbReference type="ARBA" id="ARBA00004123"/>
    </source>
</evidence>
<keyword evidence="7 18" id="KW-0812">Transmembrane</keyword>
<evidence type="ECO:0000256" key="4">
    <source>
        <dbReference type="ARBA" id="ARBA00022448"/>
    </source>
</evidence>
<dbReference type="Gene3D" id="1.20.120.1770">
    <property type="match status" value="1"/>
</dbReference>
<feature type="compositionally biased region" description="Basic and acidic residues" evidence="17">
    <location>
        <begin position="475"/>
        <end position="509"/>
    </location>
</feature>
<feature type="region of interest" description="Disordered" evidence="17">
    <location>
        <begin position="933"/>
        <end position="1056"/>
    </location>
</feature>
<dbReference type="Pfam" id="PF03980">
    <property type="entry name" value="Nnf1"/>
    <property type="match status" value="1"/>
</dbReference>
<name>A0ABR3DL30_NEUIN</name>
<evidence type="ECO:0000256" key="5">
    <source>
        <dbReference type="ARBA" id="ARBA00022454"/>
    </source>
</evidence>
<keyword evidence="9" id="KW-0995">Kinetochore</keyword>
<feature type="transmembrane region" description="Helical" evidence="18">
    <location>
        <begin position="64"/>
        <end position="89"/>
    </location>
</feature>
<evidence type="ECO:0000313" key="21">
    <source>
        <dbReference type="Proteomes" id="UP001451303"/>
    </source>
</evidence>
<feature type="coiled-coil region" evidence="16">
    <location>
        <begin position="1181"/>
        <end position="1219"/>
    </location>
</feature>
<feature type="compositionally biased region" description="Gly residues" evidence="17">
    <location>
        <begin position="459"/>
        <end position="469"/>
    </location>
</feature>
<dbReference type="CDD" id="cd08760">
    <property type="entry name" value="Cyt_b561_FRRS1_like"/>
    <property type="match status" value="1"/>
</dbReference>
<feature type="compositionally biased region" description="Basic and acidic residues" evidence="17">
    <location>
        <begin position="687"/>
        <end position="711"/>
    </location>
</feature>
<evidence type="ECO:0000313" key="20">
    <source>
        <dbReference type="EMBL" id="KAL0472993.1"/>
    </source>
</evidence>
<feature type="compositionally biased region" description="Low complexity" evidence="17">
    <location>
        <begin position="993"/>
        <end position="1008"/>
    </location>
</feature>
<feature type="transmembrane region" description="Helical" evidence="18">
    <location>
        <begin position="168"/>
        <end position="189"/>
    </location>
</feature>
<keyword evidence="4" id="KW-0813">Transport</keyword>
<feature type="compositionally biased region" description="Basic and acidic residues" evidence="17">
    <location>
        <begin position="646"/>
        <end position="655"/>
    </location>
</feature>
<gene>
    <name evidence="20" type="ORF">QR685DRAFT_541666</name>
</gene>
<feature type="compositionally biased region" description="Low complexity" evidence="17">
    <location>
        <begin position="533"/>
        <end position="542"/>
    </location>
</feature>
<evidence type="ECO:0000256" key="8">
    <source>
        <dbReference type="ARBA" id="ARBA00022776"/>
    </source>
</evidence>
<feature type="compositionally biased region" description="Low complexity" evidence="17">
    <location>
        <begin position="1021"/>
        <end position="1035"/>
    </location>
</feature>
<evidence type="ECO:0000256" key="2">
    <source>
        <dbReference type="ARBA" id="ARBA00004370"/>
    </source>
</evidence>
<feature type="compositionally biased region" description="Low complexity" evidence="17">
    <location>
        <begin position="368"/>
        <end position="383"/>
    </location>
</feature>
<evidence type="ECO:0000256" key="16">
    <source>
        <dbReference type="SAM" id="Coils"/>
    </source>
</evidence>
<feature type="region of interest" description="Disordered" evidence="17">
    <location>
        <begin position="346"/>
        <end position="894"/>
    </location>
</feature>
<evidence type="ECO:0000256" key="18">
    <source>
        <dbReference type="SAM" id="Phobius"/>
    </source>
</evidence>
<keyword evidence="14" id="KW-0131">Cell cycle</keyword>
<keyword evidence="8" id="KW-0498">Mitosis</keyword>
<keyword evidence="5" id="KW-0158">Chromosome</keyword>
<evidence type="ECO:0000259" key="19">
    <source>
        <dbReference type="SMART" id="SM00665"/>
    </source>
</evidence>
<evidence type="ECO:0000256" key="15">
    <source>
        <dbReference type="ARBA" id="ARBA00023328"/>
    </source>
</evidence>
<feature type="transmembrane region" description="Helical" evidence="18">
    <location>
        <begin position="195"/>
        <end position="212"/>
    </location>
</feature>
<feature type="region of interest" description="Disordered" evidence="17">
    <location>
        <begin position="266"/>
        <end position="325"/>
    </location>
</feature>
<keyword evidence="10" id="KW-0249">Electron transport</keyword>
<feature type="compositionally biased region" description="Low complexity" evidence="17">
    <location>
        <begin position="723"/>
        <end position="736"/>
    </location>
</feature>
<evidence type="ECO:0000256" key="6">
    <source>
        <dbReference type="ARBA" id="ARBA00022618"/>
    </source>
</evidence>
<evidence type="ECO:0000256" key="3">
    <source>
        <dbReference type="ARBA" id="ARBA00004629"/>
    </source>
</evidence>
<proteinExistence type="predicted"/>